<dbReference type="InterPro" id="IPR050584">
    <property type="entry name" value="Cholesterol_7-desaturase"/>
</dbReference>
<evidence type="ECO:0000259" key="12">
    <source>
        <dbReference type="PROSITE" id="PS51296"/>
    </source>
</evidence>
<keyword evidence="8" id="KW-0443">Lipid metabolism</keyword>
<evidence type="ECO:0000256" key="10">
    <source>
        <dbReference type="ARBA" id="ARBA00046982"/>
    </source>
</evidence>
<dbReference type="InterPro" id="IPR017941">
    <property type="entry name" value="Rieske_2Fe-2S"/>
</dbReference>
<dbReference type="GO" id="GO:0005737">
    <property type="term" value="C:cytoplasm"/>
    <property type="evidence" value="ECO:0007669"/>
    <property type="project" value="TreeGrafter"/>
</dbReference>
<dbReference type="GO" id="GO:0008203">
    <property type="term" value="P:cholesterol metabolic process"/>
    <property type="evidence" value="ECO:0007669"/>
    <property type="project" value="InterPro"/>
</dbReference>
<dbReference type="Pfam" id="PF19298">
    <property type="entry name" value="KshA_C"/>
    <property type="match status" value="1"/>
</dbReference>
<evidence type="ECO:0000256" key="1">
    <source>
        <dbReference type="ARBA" id="ARBA00001962"/>
    </source>
</evidence>
<evidence type="ECO:0000256" key="7">
    <source>
        <dbReference type="ARBA" id="ARBA00023014"/>
    </source>
</evidence>
<dbReference type="PANTHER" id="PTHR21266:SF60">
    <property type="entry name" value="3-KETOSTEROID-9-ALPHA-MONOOXYGENASE, OXYGENASE COMPONENT"/>
    <property type="match status" value="1"/>
</dbReference>
<dbReference type="GO" id="GO:0051537">
    <property type="term" value="F:2 iron, 2 sulfur cluster binding"/>
    <property type="evidence" value="ECO:0007669"/>
    <property type="project" value="UniProtKB-KW"/>
</dbReference>
<keyword evidence="14" id="KW-1185">Reference proteome</keyword>
<dbReference type="GO" id="GO:0046872">
    <property type="term" value="F:metal ion binding"/>
    <property type="evidence" value="ECO:0007669"/>
    <property type="project" value="UniProtKB-KW"/>
</dbReference>
<keyword evidence="5" id="KW-0560">Oxidoreductase</keyword>
<reference evidence="13 14" key="1">
    <citation type="submission" date="2018-08" db="EMBL/GenBank/DDBJ databases">
        <title>Diversity &amp; Physiological Properties of Lignin-Decomposing Actinobacteria from Soil.</title>
        <authorList>
            <person name="Roh S.G."/>
            <person name="Kim S.B."/>
        </authorList>
    </citation>
    <scope>NUCLEOTIDE SEQUENCE [LARGE SCALE GENOMIC DNA]</scope>
    <source>
        <strain evidence="13 14">MMS17-GH009</strain>
    </source>
</reference>
<dbReference type="Gene3D" id="2.102.10.10">
    <property type="entry name" value="Rieske [2Fe-2S] iron-sulphur domain"/>
    <property type="match status" value="1"/>
</dbReference>
<evidence type="ECO:0000313" key="13">
    <source>
        <dbReference type="EMBL" id="RGD61732.1"/>
    </source>
</evidence>
<dbReference type="Proteomes" id="UP000263377">
    <property type="component" value="Unassembled WGS sequence"/>
</dbReference>
<keyword evidence="2" id="KW-0001">2Fe-2S</keyword>
<gene>
    <name evidence="13" type="ORF">DR950_31870</name>
</gene>
<feature type="domain" description="Rieske" evidence="12">
    <location>
        <begin position="14"/>
        <end position="115"/>
    </location>
</feature>
<evidence type="ECO:0000256" key="11">
    <source>
        <dbReference type="SAM" id="MobiDB-lite"/>
    </source>
</evidence>
<keyword evidence="4" id="KW-0442">Lipid degradation</keyword>
<organism evidence="13 14">
    <name type="scientific">Kitasatospora xanthocidica</name>
    <dbReference type="NCBI Taxonomy" id="83382"/>
    <lineage>
        <taxon>Bacteria</taxon>
        <taxon>Bacillati</taxon>
        <taxon>Actinomycetota</taxon>
        <taxon>Actinomycetes</taxon>
        <taxon>Kitasatosporales</taxon>
        <taxon>Streptomycetaceae</taxon>
        <taxon>Kitasatospora</taxon>
    </lineage>
</organism>
<comment type="cofactor">
    <cofactor evidence="1">
        <name>Fe cation</name>
        <dbReference type="ChEBI" id="CHEBI:24875"/>
    </cofactor>
</comment>
<dbReference type="EMBL" id="QVIG01000001">
    <property type="protein sequence ID" value="RGD61732.1"/>
    <property type="molecule type" value="Genomic_DNA"/>
</dbReference>
<evidence type="ECO:0000256" key="5">
    <source>
        <dbReference type="ARBA" id="ARBA00023002"/>
    </source>
</evidence>
<dbReference type="CDD" id="cd03469">
    <property type="entry name" value="Rieske_RO_Alpha_N"/>
    <property type="match status" value="1"/>
</dbReference>
<name>A0A373A236_9ACTN</name>
<keyword evidence="8" id="KW-0753">Steroid metabolism</keyword>
<evidence type="ECO:0000256" key="8">
    <source>
        <dbReference type="ARBA" id="ARBA00023221"/>
    </source>
</evidence>
<evidence type="ECO:0000256" key="2">
    <source>
        <dbReference type="ARBA" id="ARBA00022714"/>
    </source>
</evidence>
<dbReference type="PROSITE" id="PS51296">
    <property type="entry name" value="RIESKE"/>
    <property type="match status" value="1"/>
</dbReference>
<comment type="subunit">
    <text evidence="10">Homotrimer. The two-component system 3-ketosteroid-9-alpha-monooxygenase is composed of an oxygenase component KshA and a reductase component KshB.</text>
</comment>
<dbReference type="InterPro" id="IPR036922">
    <property type="entry name" value="Rieske_2Fe-2S_sf"/>
</dbReference>
<evidence type="ECO:0000313" key="14">
    <source>
        <dbReference type="Proteomes" id="UP000263377"/>
    </source>
</evidence>
<proteinExistence type="predicted"/>
<keyword evidence="7" id="KW-0411">Iron-sulfur</keyword>
<dbReference type="PANTHER" id="PTHR21266">
    <property type="entry name" value="IRON-SULFUR DOMAIN CONTAINING PROTEIN"/>
    <property type="match status" value="1"/>
</dbReference>
<evidence type="ECO:0000256" key="9">
    <source>
        <dbReference type="ARBA" id="ARBA00030944"/>
    </source>
</evidence>
<protein>
    <recommendedName>
        <fullName evidence="9">Rieske-type oxygenase</fullName>
    </recommendedName>
</protein>
<evidence type="ECO:0000256" key="3">
    <source>
        <dbReference type="ARBA" id="ARBA00022723"/>
    </source>
</evidence>
<dbReference type="SUPFAM" id="SSF50022">
    <property type="entry name" value="ISP domain"/>
    <property type="match status" value="1"/>
</dbReference>
<dbReference type="Pfam" id="PF00355">
    <property type="entry name" value="Rieske"/>
    <property type="match status" value="1"/>
</dbReference>
<dbReference type="GO" id="GO:0004497">
    <property type="term" value="F:monooxygenase activity"/>
    <property type="evidence" value="ECO:0007669"/>
    <property type="project" value="UniProtKB-ARBA"/>
</dbReference>
<evidence type="ECO:0000256" key="4">
    <source>
        <dbReference type="ARBA" id="ARBA00022963"/>
    </source>
</evidence>
<dbReference type="RefSeq" id="WP_117489879.1">
    <property type="nucleotide sequence ID" value="NZ_QVIG01000001.1"/>
</dbReference>
<dbReference type="GO" id="GO:0016705">
    <property type="term" value="F:oxidoreductase activity, acting on paired donors, with incorporation or reduction of molecular oxygen"/>
    <property type="evidence" value="ECO:0007669"/>
    <property type="project" value="UniProtKB-ARBA"/>
</dbReference>
<dbReference type="InterPro" id="IPR045605">
    <property type="entry name" value="KshA-like_C"/>
</dbReference>
<sequence>MDERSAPLPYPSGWFCVGRSRDLPPGRVRTVRLMGEDVVLYRTRRGAVRAVGPHCPHLGAHFGAGGKVRGEELVCPFHGFAFGPDGSCTGSPDGIRFRGALAGRRLCERDGTLFVWCGPGGGPGNGSGGGPDGGAPAWELPPAVGVRPLAWWSGDVLSHPQEVMENSVDFRHTRVLHGLDTRETDPPEVAGPLFTVHQRTTTRFPGLGTVSLEQPVTLFGLGLMRMEVELPQVGGTLRVWVLPTPVAPWRTRVRFAVTATVPVPGVGAARAVDRAASWAALQASVRIIKQDRPVLDHKRYLAQPRLVPGERSIGLFRRWARQFYPGFPPEPAPGFHPDARAGLQPEPDAS</sequence>
<dbReference type="SUPFAM" id="SSF55961">
    <property type="entry name" value="Bet v1-like"/>
    <property type="match status" value="1"/>
</dbReference>
<keyword evidence="3" id="KW-0479">Metal-binding</keyword>
<accession>A0A373A236</accession>
<evidence type="ECO:0000256" key="6">
    <source>
        <dbReference type="ARBA" id="ARBA00023004"/>
    </source>
</evidence>
<dbReference type="AlphaFoldDB" id="A0A373A236"/>
<dbReference type="GO" id="GO:0016042">
    <property type="term" value="P:lipid catabolic process"/>
    <property type="evidence" value="ECO:0007669"/>
    <property type="project" value="UniProtKB-KW"/>
</dbReference>
<comment type="caution">
    <text evidence="13">The sequence shown here is derived from an EMBL/GenBank/DDBJ whole genome shotgun (WGS) entry which is preliminary data.</text>
</comment>
<feature type="region of interest" description="Disordered" evidence="11">
    <location>
        <begin position="329"/>
        <end position="350"/>
    </location>
</feature>
<keyword evidence="6" id="KW-0408">Iron</keyword>
<dbReference type="Gene3D" id="3.90.380.10">
    <property type="entry name" value="Naphthalene 1,2-dioxygenase Alpha Subunit, Chain A, domain 1"/>
    <property type="match status" value="1"/>
</dbReference>